<organism evidence="2 3">
    <name type="scientific">Cellvibrio fontiphilus</name>
    <dbReference type="NCBI Taxonomy" id="1815559"/>
    <lineage>
        <taxon>Bacteria</taxon>
        <taxon>Pseudomonadati</taxon>
        <taxon>Pseudomonadota</taxon>
        <taxon>Gammaproteobacteria</taxon>
        <taxon>Cellvibrionales</taxon>
        <taxon>Cellvibrionaceae</taxon>
        <taxon>Cellvibrio</taxon>
    </lineage>
</organism>
<dbReference type="RefSeq" id="WP_378119634.1">
    <property type="nucleotide sequence ID" value="NZ_JBHRTF010000004.1"/>
</dbReference>
<feature type="domain" description="DUF6671" evidence="1">
    <location>
        <begin position="70"/>
        <end position="283"/>
    </location>
</feature>
<comment type="caution">
    <text evidence="2">The sequence shown here is derived from an EMBL/GenBank/DDBJ whole genome shotgun (WGS) entry which is preliminary data.</text>
</comment>
<evidence type="ECO:0000313" key="3">
    <source>
        <dbReference type="Proteomes" id="UP001595555"/>
    </source>
</evidence>
<keyword evidence="3" id="KW-1185">Reference proteome</keyword>
<protein>
    <submittedName>
        <fullName evidence="2">DUF6671 family protein</fullName>
    </submittedName>
</protein>
<dbReference type="EMBL" id="JBHRTF010000004">
    <property type="protein sequence ID" value="MFC3116415.1"/>
    <property type="molecule type" value="Genomic_DNA"/>
</dbReference>
<proteinExistence type="predicted"/>
<gene>
    <name evidence="2" type="ORF">ACFODX_12655</name>
</gene>
<accession>A0ABV7FFK5</accession>
<dbReference type="Pfam" id="PF20376">
    <property type="entry name" value="DUF6671"/>
    <property type="match status" value="1"/>
</dbReference>
<name>A0ABV7FFK5_9GAMM</name>
<evidence type="ECO:0000259" key="1">
    <source>
        <dbReference type="Pfam" id="PF20376"/>
    </source>
</evidence>
<dbReference type="InterPro" id="IPR046612">
    <property type="entry name" value="DUF6671"/>
</dbReference>
<reference evidence="3" key="1">
    <citation type="journal article" date="2019" name="Int. J. Syst. Evol. Microbiol.">
        <title>The Global Catalogue of Microorganisms (GCM) 10K type strain sequencing project: providing services to taxonomists for standard genome sequencing and annotation.</title>
        <authorList>
            <consortium name="The Broad Institute Genomics Platform"/>
            <consortium name="The Broad Institute Genome Sequencing Center for Infectious Disease"/>
            <person name="Wu L."/>
            <person name="Ma J."/>
        </authorList>
    </citation>
    <scope>NUCLEOTIDE SEQUENCE [LARGE SCALE GENOMIC DNA]</scope>
    <source>
        <strain evidence="3">KCTC 52237</strain>
    </source>
</reference>
<evidence type="ECO:0000313" key="2">
    <source>
        <dbReference type="EMBL" id="MFC3116415.1"/>
    </source>
</evidence>
<dbReference type="Proteomes" id="UP001595555">
    <property type="component" value="Unassembled WGS sequence"/>
</dbReference>
<sequence>MSSHPRALQFHGAHFGLLSLHHKASIIAPLLAERWQARLTNSTAFDTDTLGTFSGEVERRLTPVECALHKARLALELTGADFGLGSEGSFGASPWGIGTHNQELVACVPAKGDWAVVGGYAAPFAADEYRYGDTEAQQRFWQQLPAGQGVMAVASGHKAGRSIKAITTQAELEAQLAAHFAEQIPADLRITYDLRAHQSPQRRVHIARAAENLFARLACVCPDCARPGFWPDQTETGLPCAACGTPTHSLIARIAQCAGCGYQQRTAVAEALADPATCPWCNP</sequence>